<dbReference type="InterPro" id="IPR006702">
    <property type="entry name" value="CASP_dom"/>
</dbReference>
<feature type="transmembrane region" description="Helical" evidence="8">
    <location>
        <begin position="6"/>
        <end position="30"/>
    </location>
</feature>
<dbReference type="Proteomes" id="UP001642487">
    <property type="component" value="Chromosome 10"/>
</dbReference>
<evidence type="ECO:0000256" key="1">
    <source>
        <dbReference type="ARBA" id="ARBA00004651"/>
    </source>
</evidence>
<dbReference type="PANTHER" id="PTHR33573">
    <property type="entry name" value="CASP-LIKE PROTEIN 4A4"/>
    <property type="match status" value="1"/>
</dbReference>
<dbReference type="PANTHER" id="PTHR33573:SF17">
    <property type="entry name" value="CASP-LIKE PROTEIN 4D1"/>
    <property type="match status" value="1"/>
</dbReference>
<evidence type="ECO:0000256" key="4">
    <source>
        <dbReference type="ARBA" id="ARBA00022475"/>
    </source>
</evidence>
<organism evidence="11 12">
    <name type="scientific">Citrullus colocynthis</name>
    <name type="common">colocynth</name>
    <dbReference type="NCBI Taxonomy" id="252529"/>
    <lineage>
        <taxon>Eukaryota</taxon>
        <taxon>Viridiplantae</taxon>
        <taxon>Streptophyta</taxon>
        <taxon>Embryophyta</taxon>
        <taxon>Tracheophyta</taxon>
        <taxon>Spermatophyta</taxon>
        <taxon>Magnoliopsida</taxon>
        <taxon>eudicotyledons</taxon>
        <taxon>Gunneridae</taxon>
        <taxon>Pentapetalae</taxon>
        <taxon>rosids</taxon>
        <taxon>fabids</taxon>
        <taxon>Cucurbitales</taxon>
        <taxon>Cucurbitaceae</taxon>
        <taxon>Benincaseae</taxon>
        <taxon>Citrullus</taxon>
    </lineage>
</organism>
<evidence type="ECO:0000259" key="10">
    <source>
        <dbReference type="Pfam" id="PF04535"/>
    </source>
</evidence>
<evidence type="ECO:0000256" key="3">
    <source>
        <dbReference type="ARBA" id="ARBA00011489"/>
    </source>
</evidence>
<keyword evidence="12" id="KW-1185">Reference proteome</keyword>
<feature type="domain" description="Casparian strip membrane protein" evidence="10">
    <location>
        <begin position="6"/>
        <end position="112"/>
    </location>
</feature>
<protein>
    <recommendedName>
        <fullName evidence="8">CASP-like protein</fullName>
    </recommendedName>
</protein>
<keyword evidence="7 8" id="KW-0472">Membrane</keyword>
<feature type="transmembrane region" description="Helical" evidence="8">
    <location>
        <begin position="51"/>
        <end position="75"/>
    </location>
</feature>
<evidence type="ECO:0000256" key="7">
    <source>
        <dbReference type="ARBA" id="ARBA00023136"/>
    </source>
</evidence>
<comment type="similarity">
    <text evidence="2 8">Belongs to the Casparian strip membrane proteins (CASP) family.</text>
</comment>
<evidence type="ECO:0000256" key="8">
    <source>
        <dbReference type="RuleBase" id="RU361233"/>
    </source>
</evidence>
<sequence>MDPKVVALIVVGLRIFIFLCLLIALVVIATDKLALIDGFKATFNDVQGYRYVLSVTIIGLAHTILQLGFSIYHVITQNIPFWNGLPLFNYYADQVITWVLATAVGAGFAVTAELKRFVDSRIDRELGDYGFFSPQVDEQKSLIDEFFDKAYIATAILFLAFLSMATLLLLSPFNRIKPTPRPTQDLEAQKLEAQSSQAQSSQAQPTEAHSPEPPSG</sequence>
<gene>
    <name evidence="11" type="ORF">CITCOLO1_LOCUS4014</name>
</gene>
<comment type="subunit">
    <text evidence="3 8">Homodimer and heterodimers.</text>
</comment>
<evidence type="ECO:0000256" key="2">
    <source>
        <dbReference type="ARBA" id="ARBA00007651"/>
    </source>
</evidence>
<dbReference type="EMBL" id="OZ021744">
    <property type="protein sequence ID" value="CAK9312328.1"/>
    <property type="molecule type" value="Genomic_DNA"/>
</dbReference>
<proteinExistence type="inferred from homology"/>
<evidence type="ECO:0000256" key="9">
    <source>
        <dbReference type="SAM" id="MobiDB-lite"/>
    </source>
</evidence>
<evidence type="ECO:0000256" key="5">
    <source>
        <dbReference type="ARBA" id="ARBA00022692"/>
    </source>
</evidence>
<comment type="subcellular location">
    <subcellularLocation>
        <location evidence="1 8">Cell membrane</location>
        <topology evidence="1 8">Multi-pass membrane protein</topology>
    </subcellularLocation>
</comment>
<evidence type="ECO:0000313" key="12">
    <source>
        <dbReference type="Proteomes" id="UP001642487"/>
    </source>
</evidence>
<feature type="region of interest" description="Disordered" evidence="9">
    <location>
        <begin position="180"/>
        <end position="216"/>
    </location>
</feature>
<accession>A0ABP0XVZ2</accession>
<reference evidence="11 12" key="1">
    <citation type="submission" date="2024-03" db="EMBL/GenBank/DDBJ databases">
        <authorList>
            <person name="Gkanogiannis A."/>
            <person name="Becerra Lopez-Lavalle L."/>
        </authorList>
    </citation>
    <scope>NUCLEOTIDE SEQUENCE [LARGE SCALE GENOMIC DNA]</scope>
</reference>
<feature type="compositionally biased region" description="Low complexity" evidence="9">
    <location>
        <begin position="193"/>
        <end position="204"/>
    </location>
</feature>
<keyword evidence="5 8" id="KW-0812">Transmembrane</keyword>
<name>A0ABP0XVZ2_9ROSI</name>
<feature type="transmembrane region" description="Helical" evidence="8">
    <location>
        <begin position="150"/>
        <end position="170"/>
    </location>
</feature>
<feature type="transmembrane region" description="Helical" evidence="8">
    <location>
        <begin position="95"/>
        <end position="114"/>
    </location>
</feature>
<keyword evidence="6 8" id="KW-1133">Transmembrane helix</keyword>
<keyword evidence="4 8" id="KW-1003">Cell membrane</keyword>
<evidence type="ECO:0000313" key="11">
    <source>
        <dbReference type="EMBL" id="CAK9312328.1"/>
    </source>
</evidence>
<dbReference type="Pfam" id="PF04535">
    <property type="entry name" value="CASP_dom"/>
    <property type="match status" value="1"/>
</dbReference>
<evidence type="ECO:0000256" key="6">
    <source>
        <dbReference type="ARBA" id="ARBA00022989"/>
    </source>
</evidence>